<dbReference type="AlphaFoldDB" id="A0A1M7YPS7"/>
<dbReference type="EMBL" id="FRFG01000005">
    <property type="protein sequence ID" value="SHO54631.1"/>
    <property type="molecule type" value="Genomic_DNA"/>
</dbReference>
<dbReference type="Pfam" id="PF13505">
    <property type="entry name" value="OMP_b-brl"/>
    <property type="match status" value="1"/>
</dbReference>
<feature type="domain" description="Outer membrane protein beta-barrel" evidence="3">
    <location>
        <begin position="11"/>
        <end position="190"/>
    </location>
</feature>
<evidence type="ECO:0000313" key="4">
    <source>
        <dbReference type="EMBL" id="SHO54631.1"/>
    </source>
</evidence>
<dbReference type="Proteomes" id="UP000184600">
    <property type="component" value="Unassembled WGS sequence"/>
</dbReference>
<sequence>MAFPSLWFKTIMLLLLALPFQVLAADQHHFYRSSGIAKIGNQSSTFDETWVTQIGFNYALSSAIKLDIGYSESPSFQDFSLFSQPQLLNQPKLTYKGIFGGAKVQHTLFDNTSIYAKGGVAINKFDESLSNASSAPEADSSEISPYFSIGASIPATNLINLDLNVEISYQDPELKSNVNPIFLLGAQYRF</sequence>
<protein>
    <recommendedName>
        <fullName evidence="3">Outer membrane protein beta-barrel domain-containing protein</fullName>
    </recommendedName>
</protein>
<accession>A0A1M7YPS7</accession>
<name>A0A1M7YPS7_9VIBR</name>
<dbReference type="Gene3D" id="2.40.160.20">
    <property type="match status" value="1"/>
</dbReference>
<organism evidence="4 5">
    <name type="scientific">Vibrio quintilis</name>
    <dbReference type="NCBI Taxonomy" id="1117707"/>
    <lineage>
        <taxon>Bacteria</taxon>
        <taxon>Pseudomonadati</taxon>
        <taxon>Pseudomonadota</taxon>
        <taxon>Gammaproteobacteria</taxon>
        <taxon>Vibrionales</taxon>
        <taxon>Vibrionaceae</taxon>
        <taxon>Vibrio</taxon>
    </lineage>
</organism>
<proteinExistence type="predicted"/>
<dbReference type="InterPro" id="IPR027385">
    <property type="entry name" value="Beta-barrel_OMP"/>
</dbReference>
<feature type="signal peptide" evidence="2">
    <location>
        <begin position="1"/>
        <end position="24"/>
    </location>
</feature>
<reference evidence="5" key="1">
    <citation type="submission" date="2016-12" db="EMBL/GenBank/DDBJ databases">
        <authorList>
            <person name="Rodrigo-Torres L."/>
            <person name="Arahal R.D."/>
            <person name="Lucena T."/>
        </authorList>
    </citation>
    <scope>NUCLEOTIDE SEQUENCE [LARGE SCALE GENOMIC DNA]</scope>
</reference>
<keyword evidence="1 2" id="KW-0732">Signal</keyword>
<keyword evidence="5" id="KW-1185">Reference proteome</keyword>
<feature type="chain" id="PRO_5009929909" description="Outer membrane protein beta-barrel domain-containing protein" evidence="2">
    <location>
        <begin position="25"/>
        <end position="190"/>
    </location>
</feature>
<dbReference type="SUPFAM" id="SSF56925">
    <property type="entry name" value="OMPA-like"/>
    <property type="match status" value="1"/>
</dbReference>
<gene>
    <name evidence="4" type="ORF">VQ7734_00345</name>
</gene>
<evidence type="ECO:0000256" key="2">
    <source>
        <dbReference type="SAM" id="SignalP"/>
    </source>
</evidence>
<evidence type="ECO:0000313" key="5">
    <source>
        <dbReference type="Proteomes" id="UP000184600"/>
    </source>
</evidence>
<dbReference type="InterPro" id="IPR011250">
    <property type="entry name" value="OMP/PagP_B-barrel"/>
</dbReference>
<evidence type="ECO:0000256" key="1">
    <source>
        <dbReference type="ARBA" id="ARBA00022729"/>
    </source>
</evidence>
<evidence type="ECO:0000259" key="3">
    <source>
        <dbReference type="Pfam" id="PF13505"/>
    </source>
</evidence>